<dbReference type="InterPro" id="IPR015943">
    <property type="entry name" value="WD40/YVTN_repeat-like_dom_sf"/>
</dbReference>
<dbReference type="SUPFAM" id="SSF69318">
    <property type="entry name" value="Integrin alpha N-terminal domain"/>
    <property type="match status" value="1"/>
</dbReference>
<proteinExistence type="predicted"/>
<dbReference type="AlphaFoldDB" id="A0A0F9SP65"/>
<dbReference type="InterPro" id="IPR013783">
    <property type="entry name" value="Ig-like_fold"/>
</dbReference>
<protein>
    <recommendedName>
        <fullName evidence="2">Cadherin domain-containing protein</fullName>
    </recommendedName>
</protein>
<sequence>MELIKLSCLTLLMMSAYSVNANTHAQPIKNTQENTYGDAVLINDQKINFDKAHFESLSKKPQLAPIIKNNSLTQTASDEESIELSSVFREFSLGNSTGRKGLYVAPLSGVGSKHIISAQESNFNIIEYMKGAYEVTARYDFDDYIEDTTLIKDIVADTYYLYVLENNAVHKVNLVTQEIELSKEFYYPRAADKFDINNDGQDELFVYQSSKLFVLNSLDLSEIAVLENAPQNFVTGSFTEANAKEVLFSDGAVYRFENSELLLHKQLSVSLNGEHLIAVDINNDGLDEVINGQSWYSIEMLSPSTESILWTAQSDLDIDKVIVADIDNDGTDDLVYGDGQWGSLYALSLTTGIEFWSINNPEHGVSGIVVDDLNGDGKQNIAWGSGYSSSGEDGFYIHNTDDKSQQWAKGIKYYSNKALALADINNNGSLDILYSERDSNALHIVDTQTNEKILTNINVNNDWDNNNLVATAQLFDDGKNYIIAGSSAIYDANVQVFSPETGEELFQTYLGDGDYISTLTTFDINNDGKLEIIVGNGAEHTGSEGTFFKVLNGQTGELLKTSPRLGFYWGGMSSIVTGSFLNNENIDVVSLVSDYLISYDYSENTISKVALEQSFNGLVNTVINGEETLVASTYNGSLYKVALNGQTTLISEVCQNSLNNIVSVRAGFVQYSCSDQFGEYNLDNNVVSYTVERNNNDSWLATSTYNNVDYTLLAGRSLEVFSNQVTEPLAKPEAVSYSEHVLSSIQIDLPVSGDIDYVVLNKRPTLGRVEFTDRQAGLLTYIPSGAVGIDELSYYTVKDRSRSALSSLTLELTNTAPTANNMTLQTHWNTPLNFNLEGVDEDAEPLVFEIKNSPAHGQIQLMDSALGSVTFSPSGDSVEPISVSFTVKDSLVESELHNVVIELTNTAPQAQNVTYNTSYKSEVNGRFSALDSDNDTLEFEVVTEPNSGTLTFEPDTGLFKLTPTSESDHVVTFSYVAKDKFDSSAVQTVTINVEGKQAAAVATPSSDSGSSSSGSIYYLLALLSVVLFGRRRFN</sequence>
<dbReference type="Gene3D" id="2.130.10.10">
    <property type="entry name" value="YVTN repeat-like/Quinoprotein amine dehydrogenase"/>
    <property type="match status" value="1"/>
</dbReference>
<reference evidence="1" key="1">
    <citation type="journal article" date="2015" name="Nature">
        <title>Complex archaea that bridge the gap between prokaryotes and eukaryotes.</title>
        <authorList>
            <person name="Spang A."/>
            <person name="Saw J.H."/>
            <person name="Jorgensen S.L."/>
            <person name="Zaremba-Niedzwiedzka K."/>
            <person name="Martijn J."/>
            <person name="Lind A.E."/>
            <person name="van Eijk R."/>
            <person name="Schleper C."/>
            <person name="Guy L."/>
            <person name="Ettema T.J."/>
        </authorList>
    </citation>
    <scope>NUCLEOTIDE SEQUENCE</scope>
</reference>
<comment type="caution">
    <text evidence="1">The sequence shown here is derived from an EMBL/GenBank/DDBJ whole genome shotgun (WGS) entry which is preliminary data.</text>
</comment>
<dbReference type="Pfam" id="PF17963">
    <property type="entry name" value="Big_9"/>
    <property type="match status" value="2"/>
</dbReference>
<name>A0A0F9SP65_9ZZZZ</name>
<accession>A0A0F9SP65</accession>
<dbReference type="EMBL" id="LAZR01000441">
    <property type="protein sequence ID" value="KKN68744.1"/>
    <property type="molecule type" value="Genomic_DNA"/>
</dbReference>
<gene>
    <name evidence="1" type="ORF">LCGC14_0448430</name>
</gene>
<evidence type="ECO:0000313" key="1">
    <source>
        <dbReference type="EMBL" id="KKN68744.1"/>
    </source>
</evidence>
<organism evidence="1">
    <name type="scientific">marine sediment metagenome</name>
    <dbReference type="NCBI Taxonomy" id="412755"/>
    <lineage>
        <taxon>unclassified sequences</taxon>
        <taxon>metagenomes</taxon>
        <taxon>ecological metagenomes</taxon>
    </lineage>
</organism>
<dbReference type="InterPro" id="IPR028994">
    <property type="entry name" value="Integrin_alpha_N"/>
</dbReference>
<dbReference type="PANTHER" id="PTHR45460">
    <property type="entry name" value="SIMILAR TO CYSTEINE PROTEINASE"/>
    <property type="match status" value="1"/>
</dbReference>
<evidence type="ECO:0008006" key="2">
    <source>
        <dbReference type="Google" id="ProtNLM"/>
    </source>
</evidence>
<dbReference type="Gene3D" id="2.60.40.10">
    <property type="entry name" value="Immunoglobulins"/>
    <property type="match status" value="1"/>
</dbReference>
<dbReference type="PANTHER" id="PTHR45460:SF2">
    <property type="entry name" value="ALPHA 1,3 GLUCANASE, GH71 FAMILY (EUROFUNG)"/>
    <property type="match status" value="1"/>
</dbReference>